<dbReference type="Proteomes" id="UP000185657">
    <property type="component" value="Unassembled WGS sequence"/>
</dbReference>
<proteinExistence type="predicted"/>
<accession>A0A163CGK0</accession>
<reference evidence="2 3" key="1">
    <citation type="submission" date="2016-02" db="EMBL/GenBank/DDBJ databases">
        <title>Draft genome sequence of Hydrogenophaga sp. LPB0072.</title>
        <authorList>
            <person name="Shin S.-K."/>
            <person name="Yi H."/>
        </authorList>
    </citation>
    <scope>NUCLEOTIDE SEQUENCE [LARGE SCALE GENOMIC DNA]</scope>
    <source>
        <strain evidence="2 3">LPB0072</strain>
    </source>
</reference>
<evidence type="ECO:0000313" key="1">
    <source>
        <dbReference type="EMBL" id="AOW15603.1"/>
    </source>
</evidence>
<dbReference type="InterPro" id="IPR011050">
    <property type="entry name" value="Pectin_lyase_fold/virulence"/>
</dbReference>
<dbReference type="Gene3D" id="2.160.20.10">
    <property type="entry name" value="Single-stranded right-handed beta-helix, Pectin lyase-like"/>
    <property type="match status" value="1"/>
</dbReference>
<sequence length="555" mass="58014">MGSAPAGGPNAVVAGTLSAPFPTLENISLEWPVSGDANRNSTASLRYRMQGSSAWRQGLPLRRVVAGSNSNTGLSWDYRHVGSVFDLQSDTTYEVEVVLTDPDGGSRTSSLIVRTRPVPAPMAGAPVKAATPATLGGVLSGAQPGDIVELATGTYDGFNIDKSGSAGMPIVVRAAPGANVVVEGEMGVFMKQHIHISGLTVNGRIRFNGSNHMVITRNTINARADRGGDGIVTFLRAENSYIADNVVNGLTPWAEASLGVNGNNQGEGILVTGPGHVIQNNQVSGMRDGISFLEGREAEDQHSIDVLNNDIRESADDGVEADFCQHNCRIMRNRITNSFIALSSQPGLGGPTYFIRNAVYNAVHLAFKQYRGSTGDVLLHNTVVKKGDAFANYSGEAVNAVYMRNNWFVGGLTGTYNGYSTGLGRVIQAPDLVNNTLDANFDAFGSSTGFAQPGGGISFFTGQLGSVSFANLTALRATTSENNAVEASLNALASPLVFPNAPLTTYPAPDLRPRADASLANAGTPLANINDGYAGSAPDIGALEAGAPLPVYGPR</sequence>
<dbReference type="STRING" id="1763535.LPB072_12465"/>
<dbReference type="EMBL" id="LVWD01000013">
    <property type="protein sequence ID" value="OAD42068.1"/>
    <property type="molecule type" value="Genomic_DNA"/>
</dbReference>
<reference evidence="1 4" key="2">
    <citation type="submission" date="2016-10" db="EMBL/GenBank/DDBJ databases">
        <title>Hydorgenophaga sp. LPB0072 isolated from gastropod.</title>
        <authorList>
            <person name="Kim E."/>
            <person name="Yi H."/>
        </authorList>
    </citation>
    <scope>NUCLEOTIDE SEQUENCE [LARGE SCALE GENOMIC DNA]</scope>
    <source>
        <strain evidence="1 4">LPB0072</strain>
    </source>
</reference>
<dbReference type="OrthoDB" id="6475864at2"/>
<evidence type="ECO:0008006" key="5">
    <source>
        <dbReference type="Google" id="ProtNLM"/>
    </source>
</evidence>
<dbReference type="EMBL" id="CP017476">
    <property type="protein sequence ID" value="AOW15603.1"/>
    <property type="molecule type" value="Genomic_DNA"/>
</dbReference>
<name>A0A163CGK0_9BURK</name>
<keyword evidence="3" id="KW-1185">Reference proteome</keyword>
<gene>
    <name evidence="1" type="ORF">LPB072_12465</name>
    <name evidence="2" type="ORF">LPB72_11085</name>
</gene>
<dbReference type="InterPro" id="IPR012334">
    <property type="entry name" value="Pectin_lyas_fold"/>
</dbReference>
<dbReference type="KEGG" id="hyl:LPB072_12465"/>
<organism evidence="1 4">
    <name type="scientific">Hydrogenophaga crassostreae</name>
    <dbReference type="NCBI Taxonomy" id="1763535"/>
    <lineage>
        <taxon>Bacteria</taxon>
        <taxon>Pseudomonadati</taxon>
        <taxon>Pseudomonadota</taxon>
        <taxon>Betaproteobacteria</taxon>
        <taxon>Burkholderiales</taxon>
        <taxon>Comamonadaceae</taxon>
        <taxon>Hydrogenophaga</taxon>
    </lineage>
</organism>
<dbReference type="SUPFAM" id="SSF51126">
    <property type="entry name" value="Pectin lyase-like"/>
    <property type="match status" value="1"/>
</dbReference>
<dbReference type="Proteomes" id="UP000185680">
    <property type="component" value="Chromosome"/>
</dbReference>
<evidence type="ECO:0000313" key="4">
    <source>
        <dbReference type="Proteomes" id="UP000185680"/>
    </source>
</evidence>
<protein>
    <recommendedName>
        <fullName evidence="5">Right handed beta helix domain-containing protein</fullName>
    </recommendedName>
</protein>
<dbReference type="AlphaFoldDB" id="A0A163CGK0"/>
<evidence type="ECO:0000313" key="3">
    <source>
        <dbReference type="Proteomes" id="UP000185657"/>
    </source>
</evidence>
<evidence type="ECO:0000313" key="2">
    <source>
        <dbReference type="EMBL" id="OAD42068.1"/>
    </source>
</evidence>